<evidence type="ECO:0000313" key="2">
    <source>
        <dbReference type="Proteomes" id="UP000814140"/>
    </source>
</evidence>
<protein>
    <submittedName>
        <fullName evidence="1">Uncharacterized protein</fullName>
    </submittedName>
</protein>
<dbReference type="Proteomes" id="UP000814140">
    <property type="component" value="Unassembled WGS sequence"/>
</dbReference>
<evidence type="ECO:0000313" key="1">
    <source>
        <dbReference type="EMBL" id="KAI0064424.1"/>
    </source>
</evidence>
<reference evidence="1" key="1">
    <citation type="submission" date="2021-03" db="EMBL/GenBank/DDBJ databases">
        <authorList>
            <consortium name="DOE Joint Genome Institute"/>
            <person name="Ahrendt S."/>
            <person name="Looney B.P."/>
            <person name="Miyauchi S."/>
            <person name="Morin E."/>
            <person name="Drula E."/>
            <person name="Courty P.E."/>
            <person name="Chicoki N."/>
            <person name="Fauchery L."/>
            <person name="Kohler A."/>
            <person name="Kuo A."/>
            <person name="Labutti K."/>
            <person name="Pangilinan J."/>
            <person name="Lipzen A."/>
            <person name="Riley R."/>
            <person name="Andreopoulos W."/>
            <person name="He G."/>
            <person name="Johnson J."/>
            <person name="Barry K.W."/>
            <person name="Grigoriev I.V."/>
            <person name="Nagy L."/>
            <person name="Hibbett D."/>
            <person name="Henrissat B."/>
            <person name="Matheny P.B."/>
            <person name="Labbe J."/>
            <person name="Martin F."/>
        </authorList>
    </citation>
    <scope>NUCLEOTIDE SEQUENCE</scope>
    <source>
        <strain evidence="1">HHB10654</strain>
    </source>
</reference>
<accession>A0ACB8T6U3</accession>
<organism evidence="1 2">
    <name type="scientific">Artomyces pyxidatus</name>
    <dbReference type="NCBI Taxonomy" id="48021"/>
    <lineage>
        <taxon>Eukaryota</taxon>
        <taxon>Fungi</taxon>
        <taxon>Dikarya</taxon>
        <taxon>Basidiomycota</taxon>
        <taxon>Agaricomycotina</taxon>
        <taxon>Agaricomycetes</taxon>
        <taxon>Russulales</taxon>
        <taxon>Auriscalpiaceae</taxon>
        <taxon>Artomyces</taxon>
    </lineage>
</organism>
<proteinExistence type="predicted"/>
<sequence>MNCLASAKAMTTLATPPFPQSGYQSSTVLVYTYFDNSDVRHPRGLVGSGGWRTRTGRS</sequence>
<comment type="caution">
    <text evidence="1">The sequence shown here is derived from an EMBL/GenBank/DDBJ whole genome shotgun (WGS) entry which is preliminary data.</text>
</comment>
<reference evidence="1" key="2">
    <citation type="journal article" date="2022" name="New Phytol.">
        <title>Evolutionary transition to the ectomycorrhizal habit in the genomes of a hyperdiverse lineage of mushroom-forming fungi.</title>
        <authorList>
            <person name="Looney B."/>
            <person name="Miyauchi S."/>
            <person name="Morin E."/>
            <person name="Drula E."/>
            <person name="Courty P.E."/>
            <person name="Kohler A."/>
            <person name="Kuo A."/>
            <person name="LaButti K."/>
            <person name="Pangilinan J."/>
            <person name="Lipzen A."/>
            <person name="Riley R."/>
            <person name="Andreopoulos W."/>
            <person name="He G."/>
            <person name="Johnson J."/>
            <person name="Nolan M."/>
            <person name="Tritt A."/>
            <person name="Barry K.W."/>
            <person name="Grigoriev I.V."/>
            <person name="Nagy L.G."/>
            <person name="Hibbett D."/>
            <person name="Henrissat B."/>
            <person name="Matheny P.B."/>
            <person name="Labbe J."/>
            <person name="Martin F.M."/>
        </authorList>
    </citation>
    <scope>NUCLEOTIDE SEQUENCE</scope>
    <source>
        <strain evidence="1">HHB10654</strain>
    </source>
</reference>
<dbReference type="EMBL" id="MU277199">
    <property type="protein sequence ID" value="KAI0064424.1"/>
    <property type="molecule type" value="Genomic_DNA"/>
</dbReference>
<keyword evidence="2" id="KW-1185">Reference proteome</keyword>
<name>A0ACB8T6U3_9AGAM</name>
<gene>
    <name evidence="1" type="ORF">BV25DRAFT_1823426</name>
</gene>